<proteinExistence type="predicted"/>
<comment type="caution">
    <text evidence="1">The sequence shown here is derived from an EMBL/GenBank/DDBJ whole genome shotgun (WGS) entry which is preliminary data.</text>
</comment>
<dbReference type="AlphaFoldDB" id="A0A645IZK7"/>
<sequence length="135" mass="15229">MDRPVTARIDDQRVDSATQAAQCLLEQRLHLLFEYSAITHQILLRIGLRLRPVVLIPDIDAGRGQLGKLILDPVAEQACLVHVEIEGATPDLEARHQLLDALGRLAQHLRGLFRILHAADHFDRQVMHLADRVMN</sequence>
<name>A0A645IZK7_9ZZZZ</name>
<dbReference type="EMBL" id="VSSQ01127702">
    <property type="protein sequence ID" value="MPN56858.1"/>
    <property type="molecule type" value="Genomic_DNA"/>
</dbReference>
<reference evidence="1" key="1">
    <citation type="submission" date="2019-08" db="EMBL/GenBank/DDBJ databases">
        <authorList>
            <person name="Kucharzyk K."/>
            <person name="Murdoch R.W."/>
            <person name="Higgins S."/>
            <person name="Loffler F."/>
        </authorList>
    </citation>
    <scope>NUCLEOTIDE SEQUENCE</scope>
</reference>
<accession>A0A645IZK7</accession>
<evidence type="ECO:0000313" key="1">
    <source>
        <dbReference type="EMBL" id="MPN56858.1"/>
    </source>
</evidence>
<organism evidence="1">
    <name type="scientific">bioreactor metagenome</name>
    <dbReference type="NCBI Taxonomy" id="1076179"/>
    <lineage>
        <taxon>unclassified sequences</taxon>
        <taxon>metagenomes</taxon>
        <taxon>ecological metagenomes</taxon>
    </lineage>
</organism>
<gene>
    <name evidence="1" type="ORF">SDC9_204551</name>
</gene>
<protein>
    <submittedName>
        <fullName evidence="1">Uncharacterized protein</fullName>
    </submittedName>
</protein>